<evidence type="ECO:0000259" key="4">
    <source>
        <dbReference type="PROSITE" id="PS50949"/>
    </source>
</evidence>
<keyword evidence="2" id="KW-0238">DNA-binding</keyword>
<proteinExistence type="predicted"/>
<dbReference type="SMART" id="SM00345">
    <property type="entry name" value="HTH_GNTR"/>
    <property type="match status" value="1"/>
</dbReference>
<organism evidence="5 6">
    <name type="scientific">Micromonospora saelicesensis</name>
    <dbReference type="NCBI Taxonomy" id="285676"/>
    <lineage>
        <taxon>Bacteria</taxon>
        <taxon>Bacillati</taxon>
        <taxon>Actinomycetota</taxon>
        <taxon>Actinomycetes</taxon>
        <taxon>Micromonosporales</taxon>
        <taxon>Micromonosporaceae</taxon>
        <taxon>Micromonospora</taxon>
    </lineage>
</organism>
<keyword evidence="3" id="KW-0804">Transcription</keyword>
<dbReference type="PANTHER" id="PTHR38445:SF7">
    <property type="entry name" value="GNTR-FAMILY TRANSCRIPTIONAL REGULATOR"/>
    <property type="match status" value="1"/>
</dbReference>
<keyword evidence="6" id="KW-1185">Reference proteome</keyword>
<reference evidence="5 6" key="1">
    <citation type="submission" date="2018-03" db="EMBL/GenBank/DDBJ databases">
        <title>Genomic framework for the identification of Micromonospora saelicesensis and Micromonospora noduli.</title>
        <authorList>
            <person name="Riesco R."/>
            <person name="Trujillo M.E."/>
        </authorList>
    </citation>
    <scope>NUCLEOTIDE SEQUENCE [LARGE SCALE GENOMIC DNA]</scope>
    <source>
        <strain evidence="5 6">GAR05</strain>
    </source>
</reference>
<dbReference type="PROSITE" id="PS50949">
    <property type="entry name" value="HTH_GNTR"/>
    <property type="match status" value="1"/>
</dbReference>
<evidence type="ECO:0000256" key="1">
    <source>
        <dbReference type="ARBA" id="ARBA00023015"/>
    </source>
</evidence>
<sequence>MKWGGEVIEFHLDARSGVAPYMQLIRQVRHALRLGVLNEGDKLPTVKEVVARVAINPNTVSKAYRELEYEGLVMARPGLGTFVTRTLVGDSLSKHEPLRQGLARWLTEAREAGLDDESIEALFLSSFRAFSEARG</sequence>
<dbReference type="InterPro" id="IPR036390">
    <property type="entry name" value="WH_DNA-bd_sf"/>
</dbReference>
<dbReference type="InterPro" id="IPR000524">
    <property type="entry name" value="Tscrpt_reg_HTH_GntR"/>
</dbReference>
<gene>
    <name evidence="5" type="ORF">GAR05_02713</name>
</gene>
<accession>A0ABX9CKV4</accession>
<dbReference type="Gene3D" id="1.10.10.10">
    <property type="entry name" value="Winged helix-like DNA-binding domain superfamily/Winged helix DNA-binding domain"/>
    <property type="match status" value="1"/>
</dbReference>
<keyword evidence="1" id="KW-0805">Transcription regulation</keyword>
<evidence type="ECO:0000313" key="5">
    <source>
        <dbReference type="EMBL" id="RAN99468.1"/>
    </source>
</evidence>
<evidence type="ECO:0000256" key="3">
    <source>
        <dbReference type="ARBA" id="ARBA00023163"/>
    </source>
</evidence>
<dbReference type="InterPro" id="IPR036388">
    <property type="entry name" value="WH-like_DNA-bd_sf"/>
</dbReference>
<dbReference type="Proteomes" id="UP000249334">
    <property type="component" value="Unassembled WGS sequence"/>
</dbReference>
<feature type="domain" description="HTH gntR-type" evidence="4">
    <location>
        <begin position="18"/>
        <end position="86"/>
    </location>
</feature>
<comment type="caution">
    <text evidence="5">The sequence shown here is derived from an EMBL/GenBank/DDBJ whole genome shotgun (WGS) entry which is preliminary data.</text>
</comment>
<dbReference type="EMBL" id="PXXW01000020">
    <property type="protein sequence ID" value="RAN99468.1"/>
    <property type="molecule type" value="Genomic_DNA"/>
</dbReference>
<dbReference type="CDD" id="cd07377">
    <property type="entry name" value="WHTH_GntR"/>
    <property type="match status" value="1"/>
</dbReference>
<evidence type="ECO:0000256" key="2">
    <source>
        <dbReference type="ARBA" id="ARBA00023125"/>
    </source>
</evidence>
<evidence type="ECO:0000313" key="6">
    <source>
        <dbReference type="Proteomes" id="UP000249334"/>
    </source>
</evidence>
<protein>
    <submittedName>
        <fullName evidence="5">HTH-type transcriptional repressor YtrA</fullName>
    </submittedName>
</protein>
<dbReference type="SUPFAM" id="SSF46785">
    <property type="entry name" value="Winged helix' DNA-binding domain"/>
    <property type="match status" value="1"/>
</dbReference>
<dbReference type="PANTHER" id="PTHR38445">
    <property type="entry name" value="HTH-TYPE TRANSCRIPTIONAL REPRESSOR YTRA"/>
    <property type="match status" value="1"/>
</dbReference>
<name>A0ABX9CKV4_9ACTN</name>
<dbReference type="Pfam" id="PF00392">
    <property type="entry name" value="GntR"/>
    <property type="match status" value="1"/>
</dbReference>